<feature type="compositionally biased region" description="Low complexity" evidence="1">
    <location>
        <begin position="132"/>
        <end position="142"/>
    </location>
</feature>
<feature type="region of interest" description="Disordered" evidence="1">
    <location>
        <begin position="293"/>
        <end position="325"/>
    </location>
</feature>
<organism evidence="2 3">
    <name type="scientific">Sclerotinia borealis (strain F-4128)</name>
    <dbReference type="NCBI Taxonomy" id="1432307"/>
    <lineage>
        <taxon>Eukaryota</taxon>
        <taxon>Fungi</taxon>
        <taxon>Dikarya</taxon>
        <taxon>Ascomycota</taxon>
        <taxon>Pezizomycotina</taxon>
        <taxon>Leotiomycetes</taxon>
        <taxon>Helotiales</taxon>
        <taxon>Sclerotiniaceae</taxon>
        <taxon>Sclerotinia</taxon>
    </lineage>
</organism>
<feature type="region of interest" description="Disordered" evidence="1">
    <location>
        <begin position="70"/>
        <end position="142"/>
    </location>
</feature>
<protein>
    <submittedName>
        <fullName evidence="2">Uncharacterized protein</fullName>
    </submittedName>
</protein>
<dbReference type="EMBL" id="AYSA01000292">
    <property type="protein sequence ID" value="ESZ93736.1"/>
    <property type="molecule type" value="Genomic_DNA"/>
</dbReference>
<dbReference type="OrthoDB" id="3551795at2759"/>
<feature type="compositionally biased region" description="Pro residues" evidence="1">
    <location>
        <begin position="85"/>
        <end position="111"/>
    </location>
</feature>
<feature type="compositionally biased region" description="Basic and acidic residues" evidence="1">
    <location>
        <begin position="178"/>
        <end position="192"/>
    </location>
</feature>
<dbReference type="HOGENOM" id="CLU_855705_0_0_1"/>
<comment type="caution">
    <text evidence="2">The sequence shown here is derived from an EMBL/GenBank/DDBJ whole genome shotgun (WGS) entry which is preliminary data.</text>
</comment>
<feature type="compositionally biased region" description="Pro residues" evidence="1">
    <location>
        <begin position="315"/>
        <end position="325"/>
    </location>
</feature>
<dbReference type="Proteomes" id="UP000019487">
    <property type="component" value="Unassembled WGS sequence"/>
</dbReference>
<accession>W9CCZ5</accession>
<sequence>MSEPRLMIVYRCSHELPDTNAYLERRKPEGSSKKPPFLNLFKRALSLGSGIVRRPCMDLCPACQAKERILAPTPPRAQAPRARPPRPPRPQPLRPQPPQEQAPQAPMPLQTPPTFDYMFQDVDSDDSDASDSSDASDASDVSLTDYQELTKLWDSLRNRMQESPKITPSLHSERRRPRSDTTFEITSERPRADSPNPFRIRVEQWTGKRPQEAIKRQIERTRNHWPPQTRSNTAPEFTSERPRADSLTPLHIRVEQWTGKKTQEAIKRQIERERNIRPPQLSPIRVHTPIHMADHSQPSGLISFPRFSTAYTNSPSPPLPSSPES</sequence>
<evidence type="ECO:0000256" key="1">
    <source>
        <dbReference type="SAM" id="MobiDB-lite"/>
    </source>
</evidence>
<dbReference type="AlphaFoldDB" id="W9CCZ5"/>
<feature type="region of interest" description="Disordered" evidence="1">
    <location>
        <begin position="224"/>
        <end position="243"/>
    </location>
</feature>
<gene>
    <name evidence="2" type="ORF">SBOR_5873</name>
</gene>
<name>W9CCZ5_SCLBF</name>
<proteinExistence type="predicted"/>
<evidence type="ECO:0000313" key="2">
    <source>
        <dbReference type="EMBL" id="ESZ93736.1"/>
    </source>
</evidence>
<feature type="region of interest" description="Disordered" evidence="1">
    <location>
        <begin position="160"/>
        <end position="196"/>
    </location>
</feature>
<reference evidence="2 3" key="1">
    <citation type="journal article" date="2014" name="Genome Announc.">
        <title>Draft genome sequence of Sclerotinia borealis, a psychrophilic plant pathogenic fungus.</title>
        <authorList>
            <person name="Mardanov A.V."/>
            <person name="Beletsky A.V."/>
            <person name="Kadnikov V.V."/>
            <person name="Ignatov A.N."/>
            <person name="Ravin N.V."/>
        </authorList>
    </citation>
    <scope>NUCLEOTIDE SEQUENCE [LARGE SCALE GENOMIC DNA]</scope>
    <source>
        <strain evidence="3">F-4157</strain>
    </source>
</reference>
<keyword evidence="3" id="KW-1185">Reference proteome</keyword>
<evidence type="ECO:0000313" key="3">
    <source>
        <dbReference type="Proteomes" id="UP000019487"/>
    </source>
</evidence>
<feature type="compositionally biased region" description="Acidic residues" evidence="1">
    <location>
        <begin position="122"/>
        <end position="131"/>
    </location>
</feature>
<feature type="compositionally biased region" description="Polar residues" evidence="1">
    <location>
        <begin position="226"/>
        <end position="236"/>
    </location>
</feature>